<dbReference type="PRINTS" id="PR00125">
    <property type="entry name" value="ATPASEDELTA"/>
</dbReference>
<dbReference type="SUPFAM" id="SSF47928">
    <property type="entry name" value="N-terminal domain of the delta subunit of the F1F0-ATP synthase"/>
    <property type="match status" value="1"/>
</dbReference>
<evidence type="ECO:0000256" key="5">
    <source>
        <dbReference type="ARBA" id="ARBA00023136"/>
    </source>
</evidence>
<proteinExistence type="inferred from homology"/>
<dbReference type="GO" id="GO:0016020">
    <property type="term" value="C:membrane"/>
    <property type="evidence" value="ECO:0007669"/>
    <property type="project" value="UniProtKB-SubCell"/>
</dbReference>
<comment type="subcellular location">
    <subcellularLocation>
        <location evidence="1">Membrane</location>
    </subcellularLocation>
</comment>
<keyword evidence="5" id="KW-0472">Membrane</keyword>
<dbReference type="HAMAP" id="MF_01416">
    <property type="entry name" value="ATP_synth_delta_bact"/>
    <property type="match status" value="1"/>
</dbReference>
<dbReference type="InterPro" id="IPR026015">
    <property type="entry name" value="ATP_synth_OSCP/delta_N_sf"/>
</dbReference>
<gene>
    <name evidence="7" type="ORF">METZ01_LOCUS130613</name>
</gene>
<evidence type="ECO:0000256" key="1">
    <source>
        <dbReference type="ARBA" id="ARBA00004370"/>
    </source>
</evidence>
<keyword evidence="4" id="KW-0406">Ion transport</keyword>
<dbReference type="Gene3D" id="1.10.520.20">
    <property type="entry name" value="N-terminal domain of the delta subunit of the F1F0-ATP synthase"/>
    <property type="match status" value="1"/>
</dbReference>
<name>A0A381YL89_9ZZZZ</name>
<organism evidence="7">
    <name type="scientific">marine metagenome</name>
    <dbReference type="NCBI Taxonomy" id="408172"/>
    <lineage>
        <taxon>unclassified sequences</taxon>
        <taxon>metagenomes</taxon>
        <taxon>ecological metagenomes</taxon>
    </lineage>
</organism>
<dbReference type="InterPro" id="IPR000711">
    <property type="entry name" value="ATPase_OSCP/dsu"/>
</dbReference>
<keyword evidence="6" id="KW-0066">ATP synthesis</keyword>
<dbReference type="NCBIfam" id="TIGR01145">
    <property type="entry name" value="ATP_synt_delta"/>
    <property type="match status" value="1"/>
</dbReference>
<dbReference type="AlphaFoldDB" id="A0A381YL89"/>
<evidence type="ECO:0000313" key="7">
    <source>
        <dbReference type="EMBL" id="SVA77759.1"/>
    </source>
</evidence>
<reference evidence="7" key="1">
    <citation type="submission" date="2018-05" db="EMBL/GenBank/DDBJ databases">
        <authorList>
            <person name="Lanie J.A."/>
            <person name="Ng W.-L."/>
            <person name="Kazmierczak K.M."/>
            <person name="Andrzejewski T.M."/>
            <person name="Davidsen T.M."/>
            <person name="Wayne K.J."/>
            <person name="Tettelin H."/>
            <person name="Glass J.I."/>
            <person name="Rusch D."/>
            <person name="Podicherti R."/>
            <person name="Tsui H.-C.T."/>
            <person name="Winkler M.E."/>
        </authorList>
    </citation>
    <scope>NUCLEOTIDE SEQUENCE</scope>
</reference>
<dbReference type="EMBL" id="UINC01018499">
    <property type="protein sequence ID" value="SVA77759.1"/>
    <property type="molecule type" value="Genomic_DNA"/>
</dbReference>
<accession>A0A381YL89</accession>
<evidence type="ECO:0000256" key="6">
    <source>
        <dbReference type="ARBA" id="ARBA00023310"/>
    </source>
</evidence>
<keyword evidence="2" id="KW-0813">Transport</keyword>
<protein>
    <recommendedName>
        <fullName evidence="8">ATP synthase subunit delta</fullName>
    </recommendedName>
</protein>
<dbReference type="PANTHER" id="PTHR11910">
    <property type="entry name" value="ATP SYNTHASE DELTA CHAIN"/>
    <property type="match status" value="1"/>
</dbReference>
<sequence length="179" mass="19909">MTRKQSAKHFAIALYSISEQNGVLDSVHRSLNKVIGLVKTESQFRAFVQSKRIQGDQKATILNTVMGEEGHPLVAELLSHLKGSQATTILRDVADLFNRRYKAGRNIVSVKGTLADEISEEEKSSLKSSLDQILGKDTDLSLDVDESLIGGIRLRIENRFLDATVQNQMQTLRSELLQS</sequence>
<dbReference type="Pfam" id="PF00213">
    <property type="entry name" value="OSCP"/>
    <property type="match status" value="1"/>
</dbReference>
<evidence type="ECO:0008006" key="8">
    <source>
        <dbReference type="Google" id="ProtNLM"/>
    </source>
</evidence>
<evidence type="ECO:0000256" key="2">
    <source>
        <dbReference type="ARBA" id="ARBA00022448"/>
    </source>
</evidence>
<evidence type="ECO:0000256" key="4">
    <source>
        <dbReference type="ARBA" id="ARBA00023065"/>
    </source>
</evidence>
<dbReference type="GO" id="GO:0046933">
    <property type="term" value="F:proton-transporting ATP synthase activity, rotational mechanism"/>
    <property type="evidence" value="ECO:0007669"/>
    <property type="project" value="InterPro"/>
</dbReference>
<keyword evidence="3" id="KW-0375">Hydrogen ion transport</keyword>
<evidence type="ECO:0000256" key="3">
    <source>
        <dbReference type="ARBA" id="ARBA00022781"/>
    </source>
</evidence>